<evidence type="ECO:0000259" key="13">
    <source>
        <dbReference type="PROSITE" id="PS50280"/>
    </source>
</evidence>
<dbReference type="PANTHER" id="PTHR24409">
    <property type="entry name" value="ZINC FINGER PROTEIN 142"/>
    <property type="match status" value="1"/>
</dbReference>
<feature type="domain" description="C2H2-type" evidence="12">
    <location>
        <begin position="572"/>
        <end position="599"/>
    </location>
</feature>
<evidence type="ECO:0000259" key="12">
    <source>
        <dbReference type="PROSITE" id="PS50157"/>
    </source>
</evidence>
<comment type="caution">
    <text evidence="14">The sequence shown here is derived from an EMBL/GenBank/DDBJ whole genome shotgun (WGS) entry which is preliminary data.</text>
</comment>
<keyword evidence="9" id="KW-0539">Nucleus</keyword>
<evidence type="ECO:0000256" key="5">
    <source>
        <dbReference type="ARBA" id="ARBA00022723"/>
    </source>
</evidence>
<dbReference type="Gene3D" id="3.30.160.60">
    <property type="entry name" value="Classic Zinc Finger"/>
    <property type="match status" value="6"/>
</dbReference>
<dbReference type="SUPFAM" id="SSF57667">
    <property type="entry name" value="beta-beta-alpha zinc fingers"/>
    <property type="match status" value="4"/>
</dbReference>
<evidence type="ECO:0000256" key="1">
    <source>
        <dbReference type="ARBA" id="ARBA00004123"/>
    </source>
</evidence>
<keyword evidence="3" id="KW-0808">Transferase</keyword>
<keyword evidence="4" id="KW-0949">S-adenosyl-L-methionine</keyword>
<reference evidence="14 15" key="1">
    <citation type="submission" date="2024-02" db="EMBL/GenBank/DDBJ databases">
        <authorList>
            <person name="Daric V."/>
            <person name="Darras S."/>
        </authorList>
    </citation>
    <scope>NUCLEOTIDE SEQUENCE [LARGE SCALE GENOMIC DNA]</scope>
</reference>
<proteinExistence type="predicted"/>
<keyword evidence="8" id="KW-0862">Zinc</keyword>
<dbReference type="InterPro" id="IPR044417">
    <property type="entry name" value="PRDM7_9_PR-SET"/>
</dbReference>
<dbReference type="EMBL" id="CAWYQH010000152">
    <property type="protein sequence ID" value="CAK8695456.1"/>
    <property type="molecule type" value="Genomic_DNA"/>
</dbReference>
<dbReference type="PROSITE" id="PS00028">
    <property type="entry name" value="ZINC_FINGER_C2H2_1"/>
    <property type="match status" value="7"/>
</dbReference>
<evidence type="ECO:0000256" key="8">
    <source>
        <dbReference type="ARBA" id="ARBA00022833"/>
    </source>
</evidence>
<evidence type="ECO:0000256" key="2">
    <source>
        <dbReference type="ARBA" id="ARBA00022603"/>
    </source>
</evidence>
<comment type="subcellular location">
    <subcellularLocation>
        <location evidence="1">Nucleus</location>
    </subcellularLocation>
</comment>
<dbReference type="Proteomes" id="UP001642483">
    <property type="component" value="Unassembled WGS sequence"/>
</dbReference>
<dbReference type="CDD" id="cd19193">
    <property type="entry name" value="PR-SET_PRDM7_9"/>
    <property type="match status" value="1"/>
</dbReference>
<dbReference type="Pfam" id="PF00096">
    <property type="entry name" value="zf-C2H2"/>
    <property type="match status" value="5"/>
</dbReference>
<dbReference type="Pfam" id="PF21549">
    <property type="entry name" value="PRDM2_PR"/>
    <property type="match status" value="1"/>
</dbReference>
<dbReference type="SMART" id="SM00355">
    <property type="entry name" value="ZnF_C2H2"/>
    <property type="match status" value="8"/>
</dbReference>
<sequence length="652" mass="75571">MPVKRKLTKLELELQEKEFERKINEWPGFIRIPVDKILKGSEKRVSVEKLFKPEEYSALCKLEKKRLKNIDKNLTLSYYFGMPLPSETSLRAKVGLPPRIKYNIKEEDTDDDSDEDWKPYKSKPKKPGFTSLSDLMKRKLFITKKCVVDNEDHDPNALKGEDVSLFVERGSVLQVKTKTESNMEFDEEKNNRCVSNSKKDPNETTVRHSARNISTKNYLESKVLQEDDFLYCEDCNELLDEECSIHGPYPKVSDTLVKWGLVNRARRTCPQGISIGPSNIRSGGNGAWADKNFSKNSVFGPYEGVNIDKHDMQKLHLTFEGGYSWEIYRKGKLSHYIDGADEKKSNWLRFINCARNQEEQNLIAYQHHGKIYYRAFKEILRGMEFLVWYGKQYAQQLGISSKAIKEEKDQNTSHRSKPNRISLADFQACDRCEKIFSNKEALDRHLKKKHADRSIKKRHQCKLCDYSTDIVGSLRSHMLTHTGEKPFVCETCKKAFTLKGNLRRHERTHTGEKMFTCDQCGKKFNESTHLRTHIRTVHEKRLDYVCSVCGASFGQLGHLATHMVTHTGVRAYKCEDCGERFGRASALQRHRRTHTGERPYKCEQCPSAFIDSWSLRAHVIVKHTKRYPHRCSICVKGFLTPSQLQKHANKCH</sequence>
<protein>
    <recommendedName>
        <fullName evidence="16">Histone-lysine N-methyltransferase PRDM9</fullName>
    </recommendedName>
</protein>
<evidence type="ECO:0000256" key="4">
    <source>
        <dbReference type="ARBA" id="ARBA00022691"/>
    </source>
</evidence>
<dbReference type="PROSITE" id="PS50157">
    <property type="entry name" value="ZINC_FINGER_C2H2_2"/>
    <property type="match status" value="8"/>
</dbReference>
<dbReference type="Gene3D" id="2.170.270.10">
    <property type="entry name" value="SET domain"/>
    <property type="match status" value="1"/>
</dbReference>
<evidence type="ECO:0000313" key="14">
    <source>
        <dbReference type="EMBL" id="CAK8695456.1"/>
    </source>
</evidence>
<dbReference type="InterPro" id="IPR013087">
    <property type="entry name" value="Znf_C2H2_type"/>
</dbReference>
<evidence type="ECO:0000256" key="11">
    <source>
        <dbReference type="SAM" id="MobiDB-lite"/>
    </source>
</evidence>
<accession>A0ABP0GUP6</accession>
<feature type="domain" description="C2H2-type" evidence="12">
    <location>
        <begin position="515"/>
        <end position="543"/>
    </location>
</feature>
<evidence type="ECO:0000256" key="6">
    <source>
        <dbReference type="ARBA" id="ARBA00022737"/>
    </source>
</evidence>
<evidence type="ECO:0000256" key="10">
    <source>
        <dbReference type="PROSITE-ProRule" id="PRU00042"/>
    </source>
</evidence>
<name>A0ABP0GUP6_CLALP</name>
<evidence type="ECO:0008006" key="16">
    <source>
        <dbReference type="Google" id="ProtNLM"/>
    </source>
</evidence>
<dbReference type="PROSITE" id="PS50280">
    <property type="entry name" value="SET"/>
    <property type="match status" value="1"/>
</dbReference>
<dbReference type="InterPro" id="IPR001214">
    <property type="entry name" value="SET_dom"/>
</dbReference>
<dbReference type="InterPro" id="IPR046341">
    <property type="entry name" value="SET_dom_sf"/>
</dbReference>
<feature type="domain" description="C2H2-type" evidence="12">
    <location>
        <begin position="459"/>
        <end position="486"/>
    </location>
</feature>
<evidence type="ECO:0000313" key="15">
    <source>
        <dbReference type="Proteomes" id="UP001642483"/>
    </source>
</evidence>
<feature type="domain" description="C2H2-type" evidence="12">
    <location>
        <begin position="544"/>
        <end position="571"/>
    </location>
</feature>
<organism evidence="14 15">
    <name type="scientific">Clavelina lepadiformis</name>
    <name type="common">Light-bulb sea squirt</name>
    <name type="synonym">Ascidia lepadiformis</name>
    <dbReference type="NCBI Taxonomy" id="159417"/>
    <lineage>
        <taxon>Eukaryota</taxon>
        <taxon>Metazoa</taxon>
        <taxon>Chordata</taxon>
        <taxon>Tunicata</taxon>
        <taxon>Ascidiacea</taxon>
        <taxon>Aplousobranchia</taxon>
        <taxon>Clavelinidae</taxon>
        <taxon>Clavelina</taxon>
    </lineage>
</organism>
<keyword evidence="7 10" id="KW-0863">Zinc-finger</keyword>
<evidence type="ECO:0000256" key="3">
    <source>
        <dbReference type="ARBA" id="ARBA00022679"/>
    </source>
</evidence>
<feature type="domain" description="SET" evidence="13">
    <location>
        <begin position="271"/>
        <end position="390"/>
    </location>
</feature>
<gene>
    <name evidence="14" type="ORF">CVLEPA_LOCUS28729</name>
</gene>
<dbReference type="InterPro" id="IPR036236">
    <property type="entry name" value="Znf_C2H2_sf"/>
</dbReference>
<dbReference type="PANTHER" id="PTHR24409:SF295">
    <property type="entry name" value="AZ2-RELATED"/>
    <property type="match status" value="1"/>
</dbReference>
<keyword evidence="2" id="KW-0489">Methyltransferase</keyword>
<dbReference type="SMART" id="SM00317">
    <property type="entry name" value="SET"/>
    <property type="match status" value="1"/>
</dbReference>
<feature type="region of interest" description="Disordered" evidence="11">
    <location>
        <begin position="104"/>
        <end position="124"/>
    </location>
</feature>
<feature type="domain" description="C2H2-type" evidence="12">
    <location>
        <begin position="600"/>
        <end position="628"/>
    </location>
</feature>
<keyword evidence="15" id="KW-1185">Reference proteome</keyword>
<evidence type="ECO:0000256" key="9">
    <source>
        <dbReference type="ARBA" id="ARBA00023242"/>
    </source>
</evidence>
<keyword evidence="5" id="KW-0479">Metal-binding</keyword>
<keyword evidence="6" id="KW-0677">Repeat</keyword>
<feature type="domain" description="C2H2-type" evidence="12">
    <location>
        <begin position="487"/>
        <end position="514"/>
    </location>
</feature>
<feature type="domain" description="C2H2-type" evidence="12">
    <location>
        <begin position="427"/>
        <end position="455"/>
    </location>
</feature>
<feature type="domain" description="C2H2-type" evidence="12">
    <location>
        <begin position="629"/>
        <end position="652"/>
    </location>
</feature>
<evidence type="ECO:0000256" key="7">
    <source>
        <dbReference type="ARBA" id="ARBA00022771"/>
    </source>
</evidence>
<dbReference type="SUPFAM" id="SSF82199">
    <property type="entry name" value="SET domain"/>
    <property type="match status" value="1"/>
</dbReference>